<comment type="caution">
    <text evidence="1">The sequence shown here is derived from an EMBL/GenBank/DDBJ whole genome shotgun (WGS) entry which is preliminary data.</text>
</comment>
<protein>
    <submittedName>
        <fullName evidence="1">Uncharacterized protein</fullName>
    </submittedName>
</protein>
<evidence type="ECO:0000313" key="2">
    <source>
        <dbReference type="Proteomes" id="UP000821865"/>
    </source>
</evidence>
<organism evidence="1 2">
    <name type="scientific">Dermacentor silvarum</name>
    <name type="common">Tick</name>
    <dbReference type="NCBI Taxonomy" id="543639"/>
    <lineage>
        <taxon>Eukaryota</taxon>
        <taxon>Metazoa</taxon>
        <taxon>Ecdysozoa</taxon>
        <taxon>Arthropoda</taxon>
        <taxon>Chelicerata</taxon>
        <taxon>Arachnida</taxon>
        <taxon>Acari</taxon>
        <taxon>Parasitiformes</taxon>
        <taxon>Ixodida</taxon>
        <taxon>Ixodoidea</taxon>
        <taxon>Ixodidae</taxon>
        <taxon>Rhipicephalinae</taxon>
        <taxon>Dermacentor</taxon>
    </lineage>
</organism>
<gene>
    <name evidence="1" type="ORF">HPB49_017781</name>
</gene>
<evidence type="ECO:0000313" key="1">
    <source>
        <dbReference type="EMBL" id="KAH7966571.1"/>
    </source>
</evidence>
<accession>A0ACB8DFB3</accession>
<sequence length="240" mass="26528">MTSLTAEDKRRKLQARRRCFRCAKRNHVAGECARNLQCAPCAARRCATPSQEPSKRLGNTSAPYMQRASTPESIDTPLHATYVPASGTGVMPVFLQTGRAWAAAPARSILLRFLLHTGSQRPFVRRDVSRALICPVQGVERLNLFTFGKTQRHVTLTCNRVSVTLRCLRSQHSTNETTIDALEVSEVSVVTSPPVDGAIISIMTHHGLVPTDARSEAKIFREDEISILIGSNFYWDVVIG</sequence>
<keyword evidence="2" id="KW-1185">Reference proteome</keyword>
<dbReference type="Proteomes" id="UP000821865">
    <property type="component" value="Chromosome 2"/>
</dbReference>
<dbReference type="EMBL" id="CM023471">
    <property type="protein sequence ID" value="KAH7966571.1"/>
    <property type="molecule type" value="Genomic_DNA"/>
</dbReference>
<name>A0ACB8DFB3_DERSI</name>
<reference evidence="1" key="1">
    <citation type="submission" date="2020-05" db="EMBL/GenBank/DDBJ databases">
        <title>Large-scale comparative analyses of tick genomes elucidate their genetic diversity and vector capacities.</title>
        <authorList>
            <person name="Jia N."/>
            <person name="Wang J."/>
            <person name="Shi W."/>
            <person name="Du L."/>
            <person name="Sun Y."/>
            <person name="Zhan W."/>
            <person name="Jiang J."/>
            <person name="Wang Q."/>
            <person name="Zhang B."/>
            <person name="Ji P."/>
            <person name="Sakyi L.B."/>
            <person name="Cui X."/>
            <person name="Yuan T."/>
            <person name="Jiang B."/>
            <person name="Yang W."/>
            <person name="Lam T.T.-Y."/>
            <person name="Chang Q."/>
            <person name="Ding S."/>
            <person name="Wang X."/>
            <person name="Zhu J."/>
            <person name="Ruan X."/>
            <person name="Zhao L."/>
            <person name="Wei J."/>
            <person name="Que T."/>
            <person name="Du C."/>
            <person name="Cheng J."/>
            <person name="Dai P."/>
            <person name="Han X."/>
            <person name="Huang E."/>
            <person name="Gao Y."/>
            <person name="Liu J."/>
            <person name="Shao H."/>
            <person name="Ye R."/>
            <person name="Li L."/>
            <person name="Wei W."/>
            <person name="Wang X."/>
            <person name="Wang C."/>
            <person name="Yang T."/>
            <person name="Huo Q."/>
            <person name="Li W."/>
            <person name="Guo W."/>
            <person name="Chen H."/>
            <person name="Zhou L."/>
            <person name="Ni X."/>
            <person name="Tian J."/>
            <person name="Zhou Y."/>
            <person name="Sheng Y."/>
            <person name="Liu T."/>
            <person name="Pan Y."/>
            <person name="Xia L."/>
            <person name="Li J."/>
            <person name="Zhao F."/>
            <person name="Cao W."/>
        </authorList>
    </citation>
    <scope>NUCLEOTIDE SEQUENCE</scope>
    <source>
        <strain evidence="1">Dsil-2018</strain>
    </source>
</reference>
<proteinExistence type="predicted"/>